<organism evidence="8 9">
    <name type="scientific">Diatraea saccharalis</name>
    <name type="common">sugarcane borer</name>
    <dbReference type="NCBI Taxonomy" id="40085"/>
    <lineage>
        <taxon>Eukaryota</taxon>
        <taxon>Metazoa</taxon>
        <taxon>Ecdysozoa</taxon>
        <taxon>Arthropoda</taxon>
        <taxon>Hexapoda</taxon>
        <taxon>Insecta</taxon>
        <taxon>Pterygota</taxon>
        <taxon>Neoptera</taxon>
        <taxon>Endopterygota</taxon>
        <taxon>Lepidoptera</taxon>
        <taxon>Glossata</taxon>
        <taxon>Ditrysia</taxon>
        <taxon>Pyraloidea</taxon>
        <taxon>Crambidae</taxon>
        <taxon>Crambinae</taxon>
        <taxon>Diatraea</taxon>
    </lineage>
</organism>
<gene>
    <name evidence="8" type="ORF">DIATSA_LOCUS9017</name>
</gene>
<evidence type="ECO:0000256" key="1">
    <source>
        <dbReference type="ARBA" id="ARBA00011764"/>
    </source>
</evidence>
<evidence type="ECO:0000256" key="6">
    <source>
        <dbReference type="SAM" id="MobiDB-lite"/>
    </source>
</evidence>
<accession>A0A9N9R812</accession>
<reference evidence="8" key="2">
    <citation type="submission" date="2022-10" db="EMBL/GenBank/DDBJ databases">
        <authorList>
            <consortium name="ENA_rothamsted_submissions"/>
            <consortium name="culmorum"/>
            <person name="King R."/>
        </authorList>
    </citation>
    <scope>NUCLEOTIDE SEQUENCE</scope>
</reference>
<keyword evidence="3" id="KW-0805">Transcription regulation</keyword>
<reference evidence="8" key="1">
    <citation type="submission" date="2021-12" db="EMBL/GenBank/DDBJ databases">
        <authorList>
            <person name="King R."/>
        </authorList>
    </citation>
    <scope>NUCLEOTIDE SEQUENCE</scope>
</reference>
<evidence type="ECO:0000256" key="3">
    <source>
        <dbReference type="ARBA" id="ARBA00023015"/>
    </source>
</evidence>
<evidence type="ECO:0000256" key="2">
    <source>
        <dbReference type="ARBA" id="ARBA00016807"/>
    </source>
</evidence>
<evidence type="ECO:0000256" key="5">
    <source>
        <dbReference type="ARBA" id="ARBA00025466"/>
    </source>
</evidence>
<evidence type="ECO:0000313" key="8">
    <source>
        <dbReference type="EMBL" id="CAG9791401.1"/>
    </source>
</evidence>
<comment type="function">
    <text evidence="5">Involved in transvection phenomena (= synapsis-dependent gene expression), where the synaptic pairing of chromosomes carrying genes with which zeste interacts influences the expression of these genes. Zeste binds to DNA and stimulates transcription from a nearby promoter.</text>
</comment>
<dbReference type="Proteomes" id="UP001153714">
    <property type="component" value="Chromosome 3"/>
</dbReference>
<feature type="compositionally biased region" description="Low complexity" evidence="6">
    <location>
        <begin position="180"/>
        <end position="196"/>
    </location>
</feature>
<dbReference type="EMBL" id="OU893334">
    <property type="protein sequence ID" value="CAG9791401.1"/>
    <property type="molecule type" value="Genomic_DNA"/>
</dbReference>
<feature type="domain" description="Myb/SANT-like DNA-binding" evidence="7">
    <location>
        <begin position="6"/>
        <end position="79"/>
    </location>
</feature>
<evidence type="ECO:0000313" key="9">
    <source>
        <dbReference type="Proteomes" id="UP001153714"/>
    </source>
</evidence>
<protein>
    <recommendedName>
        <fullName evidence="2">Regulatory protein zeste</fullName>
    </recommendedName>
</protein>
<feature type="region of interest" description="Disordered" evidence="6">
    <location>
        <begin position="169"/>
        <end position="207"/>
    </location>
</feature>
<comment type="subunit">
    <text evidence="1">Self-associates forming complexes of several hundred monomers.</text>
</comment>
<feature type="region of interest" description="Disordered" evidence="6">
    <location>
        <begin position="114"/>
        <end position="134"/>
    </location>
</feature>
<evidence type="ECO:0000256" key="4">
    <source>
        <dbReference type="ARBA" id="ARBA00023163"/>
    </source>
</evidence>
<keyword evidence="4" id="KW-0804">Transcription</keyword>
<dbReference type="AlphaFoldDB" id="A0A9N9R812"/>
<dbReference type="Pfam" id="PF13873">
    <property type="entry name" value="Myb_DNA-bind_5"/>
    <property type="match status" value="1"/>
</dbReference>
<sequence length="252" mass="28098">MPAQRKVSIRQTEILISFLEANKEFAKGRDSQQGGLLGKVAWERLTKKLNSCGSGTTKSAKEWKIYWNNVKYKVRTKATQIRRRTGGGLAFVGGNLTHEESRILGILGNESFNREESTQNPFPEFKTEEPAASNSQEGRINYILLYSGPPVIQQKFYRAVSDHREQYGTYDAKERNAIKSPVSVPDTDSPSPASGPAAPPPEDVRCIPDIPPWAREVEERHVAAQERTAAALEGMLGVQREMLSILKAKFPI</sequence>
<proteinExistence type="predicted"/>
<name>A0A9N9R812_9NEOP</name>
<evidence type="ECO:0000259" key="7">
    <source>
        <dbReference type="Pfam" id="PF13873"/>
    </source>
</evidence>
<keyword evidence="9" id="KW-1185">Reference proteome</keyword>
<dbReference type="OrthoDB" id="8045892at2759"/>
<dbReference type="InterPro" id="IPR028002">
    <property type="entry name" value="Myb_DNA-bind_5"/>
</dbReference>